<evidence type="ECO:0000313" key="4">
    <source>
        <dbReference type="Proteomes" id="UP000522262"/>
    </source>
</evidence>
<keyword evidence="4" id="KW-1185">Reference proteome</keyword>
<sequence length="165" mass="17704">MPDSTLFNAEVSVTPGSIPRPPLPQLLRRHRPSLVVNTSQPTERPLSSTNNPDSQKTVARTNTATASRKTKSDPNPSVSSDDAMHAQPDRNTRKTPLVLSGDAAVPMPDGESSGVDGSEVRPWVGKVNISMGKAGCDILNGLWWLVLVAILGYIAIVVTHIFKET</sequence>
<dbReference type="Proteomes" id="UP000522262">
    <property type="component" value="Unassembled WGS sequence"/>
</dbReference>
<evidence type="ECO:0000256" key="1">
    <source>
        <dbReference type="SAM" id="MobiDB-lite"/>
    </source>
</evidence>
<dbReference type="AlphaFoldDB" id="A0A8H5IM02"/>
<evidence type="ECO:0000256" key="2">
    <source>
        <dbReference type="SAM" id="Phobius"/>
    </source>
</evidence>
<protein>
    <submittedName>
        <fullName evidence="3">Uncharacterized protein</fullName>
    </submittedName>
</protein>
<organism evidence="3 4">
    <name type="scientific">Fusarium mexicanum</name>
    <dbReference type="NCBI Taxonomy" id="751941"/>
    <lineage>
        <taxon>Eukaryota</taxon>
        <taxon>Fungi</taxon>
        <taxon>Dikarya</taxon>
        <taxon>Ascomycota</taxon>
        <taxon>Pezizomycotina</taxon>
        <taxon>Sordariomycetes</taxon>
        <taxon>Hypocreomycetidae</taxon>
        <taxon>Hypocreales</taxon>
        <taxon>Nectriaceae</taxon>
        <taxon>Fusarium</taxon>
        <taxon>Fusarium fujikuroi species complex</taxon>
    </lineage>
</organism>
<keyword evidence="2" id="KW-0812">Transmembrane</keyword>
<name>A0A8H5IM02_9HYPO</name>
<keyword evidence="2" id="KW-1133">Transmembrane helix</keyword>
<reference evidence="3 4" key="1">
    <citation type="submission" date="2020-05" db="EMBL/GenBank/DDBJ databases">
        <title>Identification and distribution of gene clusters putatively required for synthesis of sphingolipid metabolism inhibitors in phylogenetically diverse species of the filamentous fungus Fusarium.</title>
        <authorList>
            <person name="Kim H.-S."/>
            <person name="Busman M."/>
            <person name="Brown D.W."/>
            <person name="Divon H."/>
            <person name="Uhlig S."/>
            <person name="Proctor R.H."/>
        </authorList>
    </citation>
    <scope>NUCLEOTIDE SEQUENCE [LARGE SCALE GENOMIC DNA]</scope>
    <source>
        <strain evidence="3 4">NRRL 53147</strain>
    </source>
</reference>
<gene>
    <name evidence="3" type="ORF">FMEXI_10066</name>
</gene>
<feature type="compositionally biased region" description="Polar residues" evidence="1">
    <location>
        <begin position="35"/>
        <end position="80"/>
    </location>
</feature>
<accession>A0A8H5IM02</accession>
<feature type="transmembrane region" description="Helical" evidence="2">
    <location>
        <begin position="141"/>
        <end position="162"/>
    </location>
</feature>
<feature type="compositionally biased region" description="Basic and acidic residues" evidence="1">
    <location>
        <begin position="82"/>
        <end position="92"/>
    </location>
</feature>
<proteinExistence type="predicted"/>
<dbReference type="EMBL" id="JAAOAM010000239">
    <property type="protein sequence ID" value="KAF5537046.1"/>
    <property type="molecule type" value="Genomic_DNA"/>
</dbReference>
<comment type="caution">
    <text evidence="3">The sequence shown here is derived from an EMBL/GenBank/DDBJ whole genome shotgun (WGS) entry which is preliminary data.</text>
</comment>
<evidence type="ECO:0000313" key="3">
    <source>
        <dbReference type="EMBL" id="KAF5537046.1"/>
    </source>
</evidence>
<feature type="region of interest" description="Disordered" evidence="1">
    <location>
        <begin position="1"/>
        <end position="117"/>
    </location>
</feature>
<keyword evidence="2" id="KW-0472">Membrane</keyword>